<comment type="caution">
    <text evidence="2">The sequence shown here is derived from an EMBL/GenBank/DDBJ whole genome shotgun (WGS) entry which is preliminary data.</text>
</comment>
<name>A0A4Z2I4L0_9TELE</name>
<proteinExistence type="predicted"/>
<protein>
    <submittedName>
        <fullName evidence="2">Uncharacterized protein</fullName>
    </submittedName>
</protein>
<accession>A0A4Z2I4L0</accession>
<reference evidence="2 3" key="1">
    <citation type="submission" date="2019-03" db="EMBL/GenBank/DDBJ databases">
        <title>First draft genome of Liparis tanakae, snailfish: a comprehensive survey of snailfish specific genes.</title>
        <authorList>
            <person name="Kim W."/>
            <person name="Song I."/>
            <person name="Jeong J.-H."/>
            <person name="Kim D."/>
            <person name="Kim S."/>
            <person name="Ryu S."/>
            <person name="Song J.Y."/>
            <person name="Lee S.K."/>
        </authorList>
    </citation>
    <scope>NUCLEOTIDE SEQUENCE [LARGE SCALE GENOMIC DNA]</scope>
    <source>
        <tissue evidence="2">Muscle</tissue>
    </source>
</reference>
<sequence length="183" mass="19460">MLPPDKPLELSQQSEISTAACRTDHVCPYANDPCPQQQPVAPPAEGERQDNYPDKGSSVPGCSPSGASPSGVCRLELVSSPPPVSSTTSTTTTTTTTSTTNADTATAFSMHFVSSLWMDQEMITMKYSKEAEAPDDGQGADPRPRGDLSCHLQTDLHNLQRVGEDHLGATGLEGQKDDEDSKP</sequence>
<evidence type="ECO:0000313" key="2">
    <source>
        <dbReference type="EMBL" id="TNN72173.1"/>
    </source>
</evidence>
<dbReference type="AlphaFoldDB" id="A0A4Z2I4L0"/>
<keyword evidence="3" id="KW-1185">Reference proteome</keyword>
<dbReference type="EMBL" id="SRLO01000141">
    <property type="protein sequence ID" value="TNN72173.1"/>
    <property type="molecule type" value="Genomic_DNA"/>
</dbReference>
<evidence type="ECO:0000313" key="3">
    <source>
        <dbReference type="Proteomes" id="UP000314294"/>
    </source>
</evidence>
<dbReference type="Proteomes" id="UP000314294">
    <property type="component" value="Unassembled WGS sequence"/>
</dbReference>
<organism evidence="2 3">
    <name type="scientific">Liparis tanakae</name>
    <name type="common">Tanaka's snailfish</name>
    <dbReference type="NCBI Taxonomy" id="230148"/>
    <lineage>
        <taxon>Eukaryota</taxon>
        <taxon>Metazoa</taxon>
        <taxon>Chordata</taxon>
        <taxon>Craniata</taxon>
        <taxon>Vertebrata</taxon>
        <taxon>Euteleostomi</taxon>
        <taxon>Actinopterygii</taxon>
        <taxon>Neopterygii</taxon>
        <taxon>Teleostei</taxon>
        <taxon>Neoteleostei</taxon>
        <taxon>Acanthomorphata</taxon>
        <taxon>Eupercaria</taxon>
        <taxon>Perciformes</taxon>
        <taxon>Cottioidei</taxon>
        <taxon>Cottales</taxon>
        <taxon>Liparidae</taxon>
        <taxon>Liparis</taxon>
    </lineage>
</organism>
<feature type="region of interest" description="Disordered" evidence="1">
    <location>
        <begin position="127"/>
        <end position="183"/>
    </location>
</feature>
<feature type="compositionally biased region" description="Low complexity" evidence="1">
    <location>
        <begin position="85"/>
        <end position="100"/>
    </location>
</feature>
<evidence type="ECO:0000256" key="1">
    <source>
        <dbReference type="SAM" id="MobiDB-lite"/>
    </source>
</evidence>
<gene>
    <name evidence="2" type="ORF">EYF80_017601</name>
</gene>
<feature type="region of interest" description="Disordered" evidence="1">
    <location>
        <begin position="27"/>
        <end position="101"/>
    </location>
</feature>
<feature type="compositionally biased region" description="Low complexity" evidence="1">
    <location>
        <begin position="56"/>
        <end position="73"/>
    </location>
</feature>